<name>A0A1I2CR18_9BACT</name>
<evidence type="ECO:0000313" key="1">
    <source>
        <dbReference type="EMBL" id="SFE70688.1"/>
    </source>
</evidence>
<evidence type="ECO:0000313" key="2">
    <source>
        <dbReference type="Proteomes" id="UP000199513"/>
    </source>
</evidence>
<accession>A0A1I2CR18</accession>
<gene>
    <name evidence="1" type="ORF">SAMN04488541_1005116</name>
</gene>
<reference evidence="1 2" key="1">
    <citation type="submission" date="2016-10" db="EMBL/GenBank/DDBJ databases">
        <authorList>
            <person name="de Groot N.N."/>
        </authorList>
    </citation>
    <scope>NUCLEOTIDE SEQUENCE [LARGE SCALE GENOMIC DNA]</scope>
    <source>
        <strain>GEY</strain>
        <strain evidence="2">DSM 9560</strain>
    </source>
</reference>
<keyword evidence="2" id="KW-1185">Reference proteome</keyword>
<organism evidence="1 2">
    <name type="scientific">Thermoflexibacter ruber</name>
    <dbReference type="NCBI Taxonomy" id="1003"/>
    <lineage>
        <taxon>Bacteria</taxon>
        <taxon>Pseudomonadati</taxon>
        <taxon>Bacteroidota</taxon>
        <taxon>Cytophagia</taxon>
        <taxon>Cytophagales</taxon>
        <taxon>Thermoflexibacteraceae</taxon>
        <taxon>Thermoflexibacter</taxon>
    </lineage>
</organism>
<sequence length="39" mass="4662">MGILIVKDIRIPFNFILQDIIFLATKIRKILFLSRKIIF</sequence>
<dbReference type="AlphaFoldDB" id="A0A1I2CR18"/>
<proteinExistence type="predicted"/>
<dbReference type="Proteomes" id="UP000199513">
    <property type="component" value="Unassembled WGS sequence"/>
</dbReference>
<protein>
    <submittedName>
        <fullName evidence="1">Uncharacterized protein</fullName>
    </submittedName>
</protein>
<dbReference type="EMBL" id="FONY01000005">
    <property type="protein sequence ID" value="SFE70688.1"/>
    <property type="molecule type" value="Genomic_DNA"/>
</dbReference>
<dbReference type="STRING" id="1003.SAMN04488541_1005116"/>